<dbReference type="SMART" id="SM00641">
    <property type="entry name" value="Glyco_25"/>
    <property type="match status" value="1"/>
</dbReference>
<comment type="caution">
    <text evidence="5">The sequence shown here is derived from an EMBL/GenBank/DDBJ whole genome shotgun (WGS) entry which is preliminary data.</text>
</comment>
<name>A0A4R8DP71_9BACT</name>
<evidence type="ECO:0000313" key="6">
    <source>
        <dbReference type="Proteomes" id="UP000294498"/>
    </source>
</evidence>
<evidence type="ECO:0000256" key="4">
    <source>
        <dbReference type="SAM" id="Phobius"/>
    </source>
</evidence>
<dbReference type="SUPFAM" id="SSF51445">
    <property type="entry name" value="(Trans)glycosidases"/>
    <property type="match status" value="1"/>
</dbReference>
<keyword evidence="4" id="KW-0812">Transmembrane</keyword>
<dbReference type="InterPro" id="IPR002053">
    <property type="entry name" value="Glyco_hydro_25"/>
</dbReference>
<reference evidence="5 6" key="1">
    <citation type="submission" date="2019-03" db="EMBL/GenBank/DDBJ databases">
        <title>Genomic Encyclopedia of Type Strains, Phase IV (KMG-IV): sequencing the most valuable type-strain genomes for metagenomic binning, comparative biology and taxonomic classification.</title>
        <authorList>
            <person name="Goeker M."/>
        </authorList>
    </citation>
    <scope>NUCLEOTIDE SEQUENCE [LARGE SCALE GENOMIC DNA]</scope>
    <source>
        <strain evidence="5 6">DSM 100059</strain>
    </source>
</reference>
<keyword evidence="4" id="KW-0472">Membrane</keyword>
<dbReference type="GO" id="GO:0016052">
    <property type="term" value="P:carbohydrate catabolic process"/>
    <property type="evidence" value="ECO:0007669"/>
    <property type="project" value="TreeGrafter"/>
</dbReference>
<dbReference type="GO" id="GO:0016998">
    <property type="term" value="P:cell wall macromolecule catabolic process"/>
    <property type="evidence" value="ECO:0007669"/>
    <property type="project" value="InterPro"/>
</dbReference>
<dbReference type="Proteomes" id="UP000294498">
    <property type="component" value="Unassembled WGS sequence"/>
</dbReference>
<keyword evidence="4" id="KW-1133">Transmembrane helix</keyword>
<accession>A0A4R8DP71</accession>
<sequence>MSVRKKQKIRKWVLWLLLIFVLGVVALINYELWQSKEDRFVRYQEFGTDIPVNYAIHGIDVSWHNGRINWPMVKSMEVRGVHLDFVFIKATEGLGRVDAQFRRNWEEAKSAGMIRGPYHFFLATKSGRAQAENFLATVTLESGDIPPVVDVEDTYGVRDTLIHQRLQEWLDVVQANTGTKPIIYTSVDFYDRHLGRMFDGYPLWAAHYLQKENPRIARDWSFWQHSEFGHVSGINAEVDFDVFNGDSLALKQLLMP</sequence>
<dbReference type="InterPro" id="IPR017853">
    <property type="entry name" value="GH"/>
</dbReference>
<evidence type="ECO:0000256" key="2">
    <source>
        <dbReference type="ARBA" id="ARBA00022801"/>
    </source>
</evidence>
<dbReference type="GO" id="GO:0003796">
    <property type="term" value="F:lysozyme activity"/>
    <property type="evidence" value="ECO:0007669"/>
    <property type="project" value="InterPro"/>
</dbReference>
<dbReference type="InterPro" id="IPR018077">
    <property type="entry name" value="Glyco_hydro_fam25_subgr"/>
</dbReference>
<evidence type="ECO:0000256" key="1">
    <source>
        <dbReference type="ARBA" id="ARBA00010646"/>
    </source>
</evidence>
<evidence type="ECO:0000256" key="3">
    <source>
        <dbReference type="ARBA" id="ARBA00023295"/>
    </source>
</evidence>
<dbReference type="PANTHER" id="PTHR34135:SF2">
    <property type="entry name" value="LYSOZYME"/>
    <property type="match status" value="1"/>
</dbReference>
<keyword evidence="3" id="KW-0326">Glycosidase</keyword>
<protein>
    <submittedName>
        <fullName evidence="5">Lysozyme</fullName>
    </submittedName>
</protein>
<dbReference type="AlphaFoldDB" id="A0A4R8DP71"/>
<evidence type="ECO:0000313" key="5">
    <source>
        <dbReference type="EMBL" id="TDW99628.1"/>
    </source>
</evidence>
<dbReference type="GO" id="GO:0009253">
    <property type="term" value="P:peptidoglycan catabolic process"/>
    <property type="evidence" value="ECO:0007669"/>
    <property type="project" value="InterPro"/>
</dbReference>
<dbReference type="PROSITE" id="PS51904">
    <property type="entry name" value="GLYCOSYL_HYDROL_F25_2"/>
    <property type="match status" value="1"/>
</dbReference>
<dbReference type="PANTHER" id="PTHR34135">
    <property type="entry name" value="LYSOZYME"/>
    <property type="match status" value="1"/>
</dbReference>
<organism evidence="5 6">
    <name type="scientific">Dinghuibacter silviterrae</name>
    <dbReference type="NCBI Taxonomy" id="1539049"/>
    <lineage>
        <taxon>Bacteria</taxon>
        <taxon>Pseudomonadati</taxon>
        <taxon>Bacteroidota</taxon>
        <taxon>Chitinophagia</taxon>
        <taxon>Chitinophagales</taxon>
        <taxon>Chitinophagaceae</taxon>
        <taxon>Dinghuibacter</taxon>
    </lineage>
</organism>
<dbReference type="Pfam" id="PF01183">
    <property type="entry name" value="Glyco_hydro_25"/>
    <property type="match status" value="1"/>
</dbReference>
<comment type="similarity">
    <text evidence="1">Belongs to the glycosyl hydrolase 25 family.</text>
</comment>
<feature type="transmembrane region" description="Helical" evidence="4">
    <location>
        <begin position="12"/>
        <end position="33"/>
    </location>
</feature>
<gene>
    <name evidence="5" type="ORF">EDB95_0638</name>
</gene>
<dbReference type="EMBL" id="SODV01000001">
    <property type="protein sequence ID" value="TDW99628.1"/>
    <property type="molecule type" value="Genomic_DNA"/>
</dbReference>
<keyword evidence="6" id="KW-1185">Reference proteome</keyword>
<keyword evidence="2" id="KW-0378">Hydrolase</keyword>
<dbReference type="Gene3D" id="3.20.20.80">
    <property type="entry name" value="Glycosidases"/>
    <property type="match status" value="1"/>
</dbReference>
<proteinExistence type="inferred from homology"/>